<accession>A0A176S0R2</accession>
<evidence type="ECO:0000313" key="3">
    <source>
        <dbReference type="Proteomes" id="UP000076962"/>
    </source>
</evidence>
<proteinExistence type="predicted"/>
<evidence type="ECO:0000313" key="2">
    <source>
        <dbReference type="EMBL" id="OAD21575.1"/>
    </source>
</evidence>
<dbReference type="GO" id="GO:0000731">
    <property type="term" value="P:DNA synthesis involved in DNA repair"/>
    <property type="evidence" value="ECO:0007669"/>
    <property type="project" value="TreeGrafter"/>
</dbReference>
<organism evidence="2 3">
    <name type="scientific">Candidatus Thiomargarita nelsonii</name>
    <dbReference type="NCBI Taxonomy" id="1003181"/>
    <lineage>
        <taxon>Bacteria</taxon>
        <taxon>Pseudomonadati</taxon>
        <taxon>Pseudomonadota</taxon>
        <taxon>Gammaproteobacteria</taxon>
        <taxon>Thiotrichales</taxon>
        <taxon>Thiotrichaceae</taxon>
        <taxon>Thiomargarita</taxon>
    </lineage>
</organism>
<dbReference type="PANTHER" id="PTHR32182">
    <property type="entry name" value="DNA REPLICATION AND REPAIR PROTEIN RECF"/>
    <property type="match status" value="1"/>
</dbReference>
<sequence length="44" mass="5051">MIREFHINNFKSLVNFKFQLDKFTCLIGLNGSGKSTILQALDFT</sequence>
<protein>
    <recommendedName>
        <fullName evidence="1">Endonuclease GajA/Old nuclease/RecF-like AAA domain-containing protein</fullName>
    </recommendedName>
</protein>
<feature type="domain" description="Endonuclease GajA/Old nuclease/RecF-like AAA" evidence="1">
    <location>
        <begin position="1"/>
        <end position="43"/>
    </location>
</feature>
<reference evidence="2 3" key="1">
    <citation type="submission" date="2016-05" db="EMBL/GenBank/DDBJ databases">
        <title>Single-cell genome of chain-forming Candidatus Thiomargarita nelsonii and comparison to other large sulfur-oxidizing bacteria.</title>
        <authorList>
            <person name="Winkel M."/>
            <person name="Salman V."/>
            <person name="Woyke T."/>
            <person name="Schulz-Vogt H."/>
            <person name="Richter M."/>
            <person name="Flood B."/>
            <person name="Bailey J."/>
            <person name="Amann R."/>
            <person name="Mussmann M."/>
        </authorList>
    </citation>
    <scope>NUCLEOTIDE SEQUENCE [LARGE SCALE GENOMIC DNA]</scope>
    <source>
        <strain evidence="2 3">THI036</strain>
    </source>
</reference>
<dbReference type="Pfam" id="PF13175">
    <property type="entry name" value="AAA_15"/>
    <property type="match status" value="1"/>
</dbReference>
<name>A0A176S0R2_9GAMM</name>
<dbReference type="GO" id="GO:0006302">
    <property type="term" value="P:double-strand break repair"/>
    <property type="evidence" value="ECO:0007669"/>
    <property type="project" value="TreeGrafter"/>
</dbReference>
<feature type="non-terminal residue" evidence="2">
    <location>
        <position position="44"/>
    </location>
</feature>
<dbReference type="EMBL" id="LUTY01001536">
    <property type="protein sequence ID" value="OAD21575.1"/>
    <property type="molecule type" value="Genomic_DNA"/>
</dbReference>
<dbReference type="InterPro" id="IPR027417">
    <property type="entry name" value="P-loop_NTPase"/>
</dbReference>
<dbReference type="SUPFAM" id="SSF52540">
    <property type="entry name" value="P-loop containing nucleoside triphosphate hydrolases"/>
    <property type="match status" value="1"/>
</dbReference>
<keyword evidence="3" id="KW-1185">Reference proteome</keyword>
<dbReference type="AlphaFoldDB" id="A0A176S0R2"/>
<dbReference type="PANTHER" id="PTHR32182:SF22">
    <property type="entry name" value="ATP-DEPENDENT ENDONUCLEASE, OLD FAMILY-RELATED"/>
    <property type="match status" value="1"/>
</dbReference>
<dbReference type="Proteomes" id="UP000076962">
    <property type="component" value="Unassembled WGS sequence"/>
</dbReference>
<comment type="caution">
    <text evidence="2">The sequence shown here is derived from an EMBL/GenBank/DDBJ whole genome shotgun (WGS) entry which is preliminary data.</text>
</comment>
<dbReference type="InterPro" id="IPR041685">
    <property type="entry name" value="AAA_GajA/Old/RecF-like"/>
</dbReference>
<dbReference type="Gene3D" id="3.40.50.300">
    <property type="entry name" value="P-loop containing nucleotide triphosphate hydrolases"/>
    <property type="match status" value="1"/>
</dbReference>
<evidence type="ECO:0000259" key="1">
    <source>
        <dbReference type="Pfam" id="PF13175"/>
    </source>
</evidence>
<gene>
    <name evidence="2" type="ORF">THIOM_002652</name>
</gene>